<feature type="compositionally biased region" description="Basic and acidic residues" evidence="6">
    <location>
        <begin position="62"/>
        <end position="72"/>
    </location>
</feature>
<evidence type="ECO:0000256" key="6">
    <source>
        <dbReference type="SAM" id="MobiDB-lite"/>
    </source>
</evidence>
<dbReference type="OrthoDB" id="39734at2759"/>
<dbReference type="SMART" id="SM00382">
    <property type="entry name" value="AAA"/>
    <property type="match status" value="1"/>
</dbReference>
<dbReference type="GO" id="GO:0005741">
    <property type="term" value="C:mitochondrial outer membrane"/>
    <property type="evidence" value="ECO:0007669"/>
    <property type="project" value="UniProtKB-SubCell"/>
</dbReference>
<reference evidence="9" key="1">
    <citation type="journal article" date="2020" name="Stud. Mycol.">
        <title>101 Dothideomycetes genomes: A test case for predicting lifestyles and emergence of pathogens.</title>
        <authorList>
            <person name="Haridas S."/>
            <person name="Albert R."/>
            <person name="Binder M."/>
            <person name="Bloem J."/>
            <person name="LaButti K."/>
            <person name="Salamov A."/>
            <person name="Andreopoulos B."/>
            <person name="Baker S."/>
            <person name="Barry K."/>
            <person name="Bills G."/>
            <person name="Bluhm B."/>
            <person name="Cannon C."/>
            <person name="Castanera R."/>
            <person name="Culley D."/>
            <person name="Daum C."/>
            <person name="Ezra D."/>
            <person name="Gonzalez J."/>
            <person name="Henrissat B."/>
            <person name="Kuo A."/>
            <person name="Liang C."/>
            <person name="Lipzen A."/>
            <person name="Lutzoni F."/>
            <person name="Magnuson J."/>
            <person name="Mondo S."/>
            <person name="Nolan M."/>
            <person name="Ohm R."/>
            <person name="Pangilinan J."/>
            <person name="Park H.-J."/>
            <person name="Ramirez L."/>
            <person name="Alfaro M."/>
            <person name="Sun H."/>
            <person name="Tritt A."/>
            <person name="Yoshinaga Y."/>
            <person name="Zwiers L.-H."/>
            <person name="Turgeon B."/>
            <person name="Goodwin S."/>
            <person name="Spatafora J."/>
            <person name="Crous P."/>
            <person name="Grigoriev I."/>
        </authorList>
    </citation>
    <scope>NUCLEOTIDE SEQUENCE [LARGE SCALE GENOMIC DNA]</scope>
    <source>
        <strain evidence="9">CBS 304.66</strain>
    </source>
</reference>
<feature type="compositionally biased region" description="Polar residues" evidence="6">
    <location>
        <begin position="38"/>
        <end position="61"/>
    </location>
</feature>
<dbReference type="AlphaFoldDB" id="A0A9P4MUU4"/>
<dbReference type="InterPro" id="IPR051701">
    <property type="entry name" value="Mito_OM_Translocase_MSP1"/>
</dbReference>
<dbReference type="Proteomes" id="UP000800093">
    <property type="component" value="Unassembled WGS sequence"/>
</dbReference>
<dbReference type="InterPro" id="IPR003960">
    <property type="entry name" value="ATPase_AAA_CS"/>
</dbReference>
<keyword evidence="2" id="KW-0547">Nucleotide-binding</keyword>
<dbReference type="Gene3D" id="3.40.50.300">
    <property type="entry name" value="P-loop containing nucleotide triphosphate hydrolases"/>
    <property type="match status" value="1"/>
</dbReference>
<dbReference type="Gene3D" id="1.10.8.60">
    <property type="match status" value="1"/>
</dbReference>
<dbReference type="InterPro" id="IPR041569">
    <property type="entry name" value="AAA_lid_3"/>
</dbReference>
<keyword evidence="5" id="KW-0496">Mitochondrion</keyword>
<feature type="domain" description="AAA+ ATPase" evidence="7">
    <location>
        <begin position="914"/>
        <end position="1048"/>
    </location>
</feature>
<dbReference type="InterPro" id="IPR056027">
    <property type="entry name" value="DUF7608"/>
</dbReference>
<dbReference type="EMBL" id="ML986774">
    <property type="protein sequence ID" value="KAF2258240.1"/>
    <property type="molecule type" value="Genomic_DNA"/>
</dbReference>
<feature type="region of interest" description="Disordered" evidence="6">
    <location>
        <begin position="1110"/>
        <end position="1139"/>
    </location>
</feature>
<dbReference type="PROSITE" id="PS00674">
    <property type="entry name" value="AAA"/>
    <property type="match status" value="1"/>
</dbReference>
<evidence type="ECO:0000313" key="8">
    <source>
        <dbReference type="EMBL" id="KAF2258240.1"/>
    </source>
</evidence>
<organism evidence="8 9">
    <name type="scientific">Lojkania enalia</name>
    <dbReference type="NCBI Taxonomy" id="147567"/>
    <lineage>
        <taxon>Eukaryota</taxon>
        <taxon>Fungi</taxon>
        <taxon>Dikarya</taxon>
        <taxon>Ascomycota</taxon>
        <taxon>Pezizomycotina</taxon>
        <taxon>Dothideomycetes</taxon>
        <taxon>Pleosporomycetidae</taxon>
        <taxon>Pleosporales</taxon>
        <taxon>Pleosporales incertae sedis</taxon>
        <taxon>Lojkania</taxon>
    </lineage>
</organism>
<dbReference type="Pfam" id="PF00004">
    <property type="entry name" value="AAA"/>
    <property type="match status" value="1"/>
</dbReference>
<keyword evidence="9" id="KW-1185">Reference proteome</keyword>
<feature type="region of interest" description="Disordered" evidence="6">
    <location>
        <begin position="420"/>
        <end position="444"/>
    </location>
</feature>
<dbReference type="InterPro" id="IPR027417">
    <property type="entry name" value="P-loop_NTPase"/>
</dbReference>
<dbReference type="GO" id="GO:0005524">
    <property type="term" value="F:ATP binding"/>
    <property type="evidence" value="ECO:0007669"/>
    <property type="project" value="UniProtKB-KW"/>
</dbReference>
<dbReference type="PANTHER" id="PTHR45644:SF56">
    <property type="entry name" value="AAA ATPASE, PUTATIVE (AFU_ORTHOLOGUE AFUA_2G12920)-RELATED"/>
    <property type="match status" value="1"/>
</dbReference>
<sequence length="1219" mass="134927">MYAVIRPALRSSSPARSPARLVRGRRYPLACRFRSFHSTRSLAQGPNPPSGSDNTPLNDNGGNKERTDKTVQEEEQPNAGVATEDPEVLTQKLQRSREMARRYSSALKRSQRRNRTQDLPPIRIPDWFLNGRVRLREQSCSNTQSVPTRTDWKLSIKHIGTGEHGTCSIPFRGSYARGVRSVVDLVTAMWKDLSEEQKRDFARDLVRRIGVPENADHANPVGKKGKENSDFSPPSRGFDRFMAEAEMVEELNMKTTGSEVSAPSGVRRKLGALKGTVPGAFKMTETQSAPNLGREANLGRRISPLLISEIQATIAASLSSIQPAISDSFPSSKTNLILHAPSNDHERSLTRIVHSISSEIEADVVTLDAQDLAQLVGDYLGEGLEPSPHSIRSLGYETYKFGSELASEIDDLGREDAFEDEQDVTANQSPTSDTPTRPTPLPRFQIIMGPNLKTLSTLKDISQNLKSIQTPGAVQAENTYTPSNQGTRAQSAAEAQLEDLKLTNILEALVDSNQLKRAREAFDAKHVTHPAPSSPSSPSAKPGFFDFSMKSEEAEVDFSSVLPMDAKLRIALTVSVGTSLRHSKIPPKAKIVHIRDIKELNATYHGSRILQKLEDIVWKHRVAGENIMLLGTTSSLDLVPELSASGVQGLQSEGEASRFRTIVVPIASVNKYPTSEDDTLDITSAVKASVLEQSSSLSEKRKFRDINLRHIQDMLYNLDPIAASKFADTEECSGMAAAFMPIFPEPYSWKVLTYDEVHRICLAALGLHLLESNSPHLSWAHVALAMGLLKASDEVKFAYVRNKASEEERDLRNQFREQLDKFRESMGKSPLRRQRSTPQEAENTHRKRDLDRIAMNATKHEKNLMHGIANPDQLKTTFDHVHVPKDTIEAIRTLTTLSLLRPDAFNYGVLSTDKISGCLLYGPPGTGKTLLAKAVAKESGSTVLEVSGSEINDKYVGEGEKNVRAIFSLARKLSPCVVFLDEADAIFGARDSSRQRISHRDILNQFLKEWDGLNDLGVFVMVATNRPFDLDDAVIRRLPRRLLVDLPTQEDRKKILEIHLRGEQLDSSVDLGDLAKRTPLYSGSDLKNLAISAALACVREENENAAIAAAETAASTAQDSSSTGHGDPSTESTSLLSTPLPQLVRGQNYDFPEKRTLHIRHFEKALQEVSASISEDMTSLNAIKKFDEQYGDRRGRRKKKAYGFGISQEKNENAARVRF</sequence>
<dbReference type="InterPro" id="IPR003593">
    <property type="entry name" value="AAA+_ATPase"/>
</dbReference>
<protein>
    <submittedName>
        <fullName evidence="8">AAA-domain-containing protein</fullName>
    </submittedName>
</protein>
<evidence type="ECO:0000256" key="2">
    <source>
        <dbReference type="ARBA" id="ARBA00022741"/>
    </source>
</evidence>
<keyword evidence="3" id="KW-1000">Mitochondrion outer membrane</keyword>
<proteinExistence type="predicted"/>
<feature type="region of interest" description="Disordered" evidence="6">
    <location>
        <begin position="822"/>
        <end position="848"/>
    </location>
</feature>
<dbReference type="SUPFAM" id="SSF52540">
    <property type="entry name" value="P-loop containing nucleoside triphosphate hydrolases"/>
    <property type="match status" value="1"/>
</dbReference>
<dbReference type="GO" id="GO:0016887">
    <property type="term" value="F:ATP hydrolysis activity"/>
    <property type="evidence" value="ECO:0007669"/>
    <property type="project" value="InterPro"/>
</dbReference>
<keyword evidence="4" id="KW-0067">ATP-binding</keyword>
<comment type="subcellular location">
    <subcellularLocation>
        <location evidence="1">Mitochondrion outer membrane</location>
        <topology evidence="1">Single-pass membrane protein</topology>
    </subcellularLocation>
</comment>
<feature type="region of interest" description="Disordered" evidence="6">
    <location>
        <begin position="38"/>
        <end position="85"/>
    </location>
</feature>
<evidence type="ECO:0000256" key="5">
    <source>
        <dbReference type="ARBA" id="ARBA00023128"/>
    </source>
</evidence>
<name>A0A9P4MUU4_9PLEO</name>
<dbReference type="InterPro" id="IPR003959">
    <property type="entry name" value="ATPase_AAA_core"/>
</dbReference>
<comment type="caution">
    <text evidence="8">The sequence shown here is derived from an EMBL/GenBank/DDBJ whole genome shotgun (WGS) entry which is preliminary data.</text>
</comment>
<evidence type="ECO:0000259" key="7">
    <source>
        <dbReference type="SMART" id="SM00382"/>
    </source>
</evidence>
<feature type="compositionally biased region" description="Low complexity" evidence="6">
    <location>
        <begin position="1129"/>
        <end position="1139"/>
    </location>
</feature>
<dbReference type="Pfam" id="PF24581">
    <property type="entry name" value="DUF7608"/>
    <property type="match status" value="1"/>
</dbReference>
<keyword evidence="3" id="KW-0472">Membrane</keyword>
<feature type="region of interest" description="Disordered" evidence="6">
    <location>
        <begin position="1"/>
        <end position="20"/>
    </location>
</feature>
<evidence type="ECO:0000313" key="9">
    <source>
        <dbReference type="Proteomes" id="UP000800093"/>
    </source>
</evidence>
<dbReference type="Pfam" id="PF17862">
    <property type="entry name" value="AAA_lid_3"/>
    <property type="match status" value="1"/>
</dbReference>
<evidence type="ECO:0000256" key="4">
    <source>
        <dbReference type="ARBA" id="ARBA00022840"/>
    </source>
</evidence>
<evidence type="ECO:0000256" key="3">
    <source>
        <dbReference type="ARBA" id="ARBA00022787"/>
    </source>
</evidence>
<evidence type="ECO:0000256" key="1">
    <source>
        <dbReference type="ARBA" id="ARBA00004572"/>
    </source>
</evidence>
<dbReference type="PANTHER" id="PTHR45644">
    <property type="entry name" value="AAA ATPASE, PUTATIVE (AFU_ORTHOLOGUE AFUA_2G12920)-RELATED-RELATED"/>
    <property type="match status" value="1"/>
</dbReference>
<gene>
    <name evidence="8" type="ORF">CC78DRAFT_621963</name>
</gene>
<accession>A0A9P4MUU4</accession>
<feature type="region of interest" description="Disordered" evidence="6">
    <location>
        <begin position="213"/>
        <end position="235"/>
    </location>
</feature>